<dbReference type="Pfam" id="PF01909">
    <property type="entry name" value="NTP_transf_2"/>
    <property type="match status" value="1"/>
</dbReference>
<protein>
    <recommendedName>
        <fullName evidence="1">Polymerase nucleotidyl transferase domain-containing protein</fullName>
    </recommendedName>
</protein>
<organism evidence="2 3">
    <name type="scientific">Sutcliffiella rhizosphaerae</name>
    <dbReference type="NCBI Taxonomy" id="2880967"/>
    <lineage>
        <taxon>Bacteria</taxon>
        <taxon>Bacillati</taxon>
        <taxon>Bacillota</taxon>
        <taxon>Bacilli</taxon>
        <taxon>Bacillales</taxon>
        <taxon>Bacillaceae</taxon>
        <taxon>Sutcliffiella</taxon>
    </lineage>
</organism>
<name>A0ABM8YUS6_9BACI</name>
<dbReference type="InterPro" id="IPR002934">
    <property type="entry name" value="Polymerase_NTP_transf_dom"/>
</dbReference>
<dbReference type="SUPFAM" id="SSF81301">
    <property type="entry name" value="Nucleotidyltransferase"/>
    <property type="match status" value="1"/>
</dbReference>
<dbReference type="EMBL" id="CAKJTJ010000070">
    <property type="protein sequence ID" value="CAG9623727.1"/>
    <property type="molecule type" value="Genomic_DNA"/>
</dbReference>
<reference evidence="2 3" key="1">
    <citation type="submission" date="2021-10" db="EMBL/GenBank/DDBJ databases">
        <authorList>
            <person name="Criscuolo A."/>
        </authorList>
    </citation>
    <scope>NUCLEOTIDE SEQUENCE [LARGE SCALE GENOMIC DNA]</scope>
    <source>
        <strain evidence="3">CIP 111883</strain>
    </source>
</reference>
<dbReference type="CDD" id="cd05403">
    <property type="entry name" value="NT_KNTase_like"/>
    <property type="match status" value="1"/>
</dbReference>
<evidence type="ECO:0000313" key="2">
    <source>
        <dbReference type="EMBL" id="CAG9623727.1"/>
    </source>
</evidence>
<evidence type="ECO:0000259" key="1">
    <source>
        <dbReference type="Pfam" id="PF01909"/>
    </source>
</evidence>
<keyword evidence="3" id="KW-1185">Reference proteome</keyword>
<gene>
    <name evidence="2" type="ORF">BACCIP111883_04559</name>
</gene>
<dbReference type="InterPro" id="IPR043519">
    <property type="entry name" value="NT_sf"/>
</dbReference>
<evidence type="ECO:0000313" key="3">
    <source>
        <dbReference type="Proteomes" id="UP000789833"/>
    </source>
</evidence>
<proteinExistence type="predicted"/>
<dbReference type="RefSeq" id="WP_230505448.1">
    <property type="nucleotide sequence ID" value="NZ_CAKJTJ010000070.1"/>
</dbReference>
<feature type="domain" description="Polymerase nucleotidyl transferase" evidence="1">
    <location>
        <begin position="37"/>
        <end position="98"/>
    </location>
</feature>
<sequence length="267" mass="30738">MALLRYGYGLDSNGYIVSDVEMEKINSIYLPCIQESIEGLKKLFHQKLHSVYVYGSVARGDAIPPKSDLDLIALFNDNLSSDELEELKQLGGELSQKYANLIREVGISVAYYEQTFDPANYYETAFIKEISVCIYGEDVGEQFGPYKLTSEIAISFNGDIKAVLMRTLKRLEAATDEDFKRFSQNFARKLIRTYYSMVMVRSQIWTTRLREQAEVFIQHFPSKESIILSLLNWVDEPPMDREIVYDLFKREGEWATANFVREASMTS</sequence>
<dbReference type="Gene3D" id="3.30.460.10">
    <property type="entry name" value="Beta Polymerase, domain 2"/>
    <property type="match status" value="1"/>
</dbReference>
<dbReference type="Proteomes" id="UP000789833">
    <property type="component" value="Unassembled WGS sequence"/>
</dbReference>
<accession>A0ABM8YUS6</accession>
<comment type="caution">
    <text evidence="2">The sequence shown here is derived from an EMBL/GenBank/DDBJ whole genome shotgun (WGS) entry which is preliminary data.</text>
</comment>